<reference evidence="1" key="2">
    <citation type="submission" date="2021-03" db="UniProtKB">
        <authorList>
            <consortium name="EnsemblPlants"/>
        </authorList>
    </citation>
    <scope>IDENTIFICATION</scope>
</reference>
<dbReference type="EMBL" id="UZAU01000616">
    <property type="status" value="NOT_ANNOTATED_CDS"/>
    <property type="molecule type" value="Genomic_DNA"/>
</dbReference>
<reference evidence="1" key="1">
    <citation type="submission" date="2018-11" db="EMBL/GenBank/DDBJ databases">
        <authorList>
            <person name="Grassa J C."/>
        </authorList>
    </citation>
    <scope>NUCLEOTIDE SEQUENCE [LARGE SCALE GENOMIC DNA]</scope>
</reference>
<keyword evidence="2" id="KW-1185">Reference proteome</keyword>
<dbReference type="AlphaFoldDB" id="A0A803PVB7"/>
<proteinExistence type="predicted"/>
<dbReference type="EnsemblPlants" id="evm.model.06.1631">
    <property type="protein sequence ID" value="cds.evm.model.06.1631"/>
    <property type="gene ID" value="evm.TU.06.1631"/>
</dbReference>
<evidence type="ECO:0000313" key="2">
    <source>
        <dbReference type="Proteomes" id="UP000596661"/>
    </source>
</evidence>
<protein>
    <submittedName>
        <fullName evidence="1">Uncharacterized protein</fullName>
    </submittedName>
</protein>
<evidence type="ECO:0000313" key="1">
    <source>
        <dbReference type="EnsemblPlants" id="cds.evm.model.06.1631"/>
    </source>
</evidence>
<accession>A0A803PVB7</accession>
<dbReference type="Proteomes" id="UP000596661">
    <property type="component" value="Chromosome 6"/>
</dbReference>
<name>A0A803PVB7_CANSA</name>
<dbReference type="Gramene" id="evm.model.06.1631">
    <property type="protein sequence ID" value="cds.evm.model.06.1631"/>
    <property type="gene ID" value="evm.TU.06.1631"/>
</dbReference>
<sequence length="72" mass="7687">MSLLLKAAYDVLYQLRALAWPNGNARPCMLSDPSRGRKGARGLGSWVSRGREFSDGNSLWIVDGGGDSSASS</sequence>
<organism evidence="1 2">
    <name type="scientific">Cannabis sativa</name>
    <name type="common">Hemp</name>
    <name type="synonym">Marijuana</name>
    <dbReference type="NCBI Taxonomy" id="3483"/>
    <lineage>
        <taxon>Eukaryota</taxon>
        <taxon>Viridiplantae</taxon>
        <taxon>Streptophyta</taxon>
        <taxon>Embryophyta</taxon>
        <taxon>Tracheophyta</taxon>
        <taxon>Spermatophyta</taxon>
        <taxon>Magnoliopsida</taxon>
        <taxon>eudicotyledons</taxon>
        <taxon>Gunneridae</taxon>
        <taxon>Pentapetalae</taxon>
        <taxon>rosids</taxon>
        <taxon>fabids</taxon>
        <taxon>Rosales</taxon>
        <taxon>Cannabaceae</taxon>
        <taxon>Cannabis</taxon>
    </lineage>
</organism>